<keyword evidence="5" id="KW-0238">DNA-binding</keyword>
<dbReference type="SUPFAM" id="SSF52540">
    <property type="entry name" value="P-loop containing nucleoside triphosphate hydrolases"/>
    <property type="match status" value="1"/>
</dbReference>
<evidence type="ECO:0000256" key="2">
    <source>
        <dbReference type="ARBA" id="ARBA00022801"/>
    </source>
</evidence>
<proteinExistence type="predicted"/>
<dbReference type="InterPro" id="IPR013986">
    <property type="entry name" value="DExx_box_DNA_helicase_dom_sf"/>
</dbReference>
<keyword evidence="4 6" id="KW-0067">ATP-binding</keyword>
<organism evidence="8 9">
    <name type="scientific">Adlercreutzia wanghongyangiae</name>
    <dbReference type="NCBI Taxonomy" id="3111451"/>
    <lineage>
        <taxon>Bacteria</taxon>
        <taxon>Bacillati</taxon>
        <taxon>Actinomycetota</taxon>
        <taxon>Coriobacteriia</taxon>
        <taxon>Eggerthellales</taxon>
        <taxon>Eggerthellaceae</taxon>
        <taxon>Adlercreutzia</taxon>
    </lineage>
</organism>
<dbReference type="Gene3D" id="1.10.10.160">
    <property type="match status" value="1"/>
</dbReference>
<dbReference type="Gene3D" id="3.40.50.300">
    <property type="entry name" value="P-loop containing nucleotide triphosphate hydrolases"/>
    <property type="match status" value="1"/>
</dbReference>
<dbReference type="EMBL" id="JAYMFF010000001">
    <property type="protein sequence ID" value="MEC4174853.1"/>
    <property type="molecule type" value="Genomic_DNA"/>
</dbReference>
<dbReference type="InterPro" id="IPR000212">
    <property type="entry name" value="DNA_helicase_UvrD/REP"/>
</dbReference>
<protein>
    <submittedName>
        <fullName evidence="8">UvrD-helicase domain-containing protein</fullName>
    </submittedName>
</protein>
<keyword evidence="3 6" id="KW-0347">Helicase</keyword>
<feature type="domain" description="UvrD-like helicase ATP-binding" evidence="7">
    <location>
        <begin position="1"/>
        <end position="273"/>
    </location>
</feature>
<evidence type="ECO:0000259" key="7">
    <source>
        <dbReference type="PROSITE" id="PS51198"/>
    </source>
</evidence>
<gene>
    <name evidence="8" type="ORF">VIN30_00105</name>
</gene>
<dbReference type="Proteomes" id="UP001349994">
    <property type="component" value="Unassembled WGS sequence"/>
</dbReference>
<accession>A0ABU6IEQ2</accession>
<dbReference type="PROSITE" id="PS51198">
    <property type="entry name" value="UVRD_HELICASE_ATP_BIND"/>
    <property type="match status" value="1"/>
</dbReference>
<dbReference type="PANTHER" id="PTHR11070">
    <property type="entry name" value="UVRD / RECB / PCRA DNA HELICASE FAMILY MEMBER"/>
    <property type="match status" value="1"/>
</dbReference>
<dbReference type="Pfam" id="PF00580">
    <property type="entry name" value="UvrD-helicase"/>
    <property type="match status" value="1"/>
</dbReference>
<evidence type="ECO:0000256" key="6">
    <source>
        <dbReference type="PROSITE-ProRule" id="PRU00560"/>
    </source>
</evidence>
<dbReference type="InterPro" id="IPR027417">
    <property type="entry name" value="P-loop_NTPase"/>
</dbReference>
<sequence length="651" mass="69546">MTDTFAAIAAFDGRIAKVTGPVRSGKTEALLRRAAHALANGCAPEDILLATTTAEAARIARQRLAALLAARGADDAAALAARVTVASAQEACLAVLATPQAQAATGRAPRVLAPFEYNFFLEDMKTLGTPVRRLRAVLNHFNRQWCALAPEEDWVVPGDEQQTLDLAHRLLHATNAMLADEVAYVCGRYLQSEEGSSARQAFSLVLADDFQNLSAAQQTCLCLLARDQLIVAGNPGETIAAATSCPNAAGFTDFDRLRRDVTTFALSAAFGNPAVTAFCDAVAQAGDCDAAVAAQRVGKGRPLSTVKWNAPEDEFNGLTRYLMDLAAKAPDAPLAGICVVAPNKTWATALSQMLSKRGFTVSSLGFERLGGDPRETARARALMAYTALNLLADPDDLFAWRAWVGYGNYLTYSDGWKFLLAWCDEHDAGVLEALDAASKARAAGDPEPFPRAERLAERYDAGRAMIAQQSARRGHGLLAAIGAQDLREFDALAQAIAGDEDATALYALARASQFSPTHDANPRALRLSSYEQLCGCNYRAVYAAGCVDGFMPARDAFEVVSTDDDRTRVREADRRAFAAGVGKASDTLMFSTFSTADLELAERTKMQVTRVRMEGGRRVAAVRPTCFIEEAGAAAPLTQSGQTLLADTDIA</sequence>
<name>A0ABU6IEQ2_9ACTN</name>
<feature type="binding site" evidence="6">
    <location>
        <begin position="20"/>
        <end position="27"/>
    </location>
    <ligand>
        <name>ATP</name>
        <dbReference type="ChEBI" id="CHEBI:30616"/>
    </ligand>
</feature>
<keyword evidence="1 6" id="KW-0547">Nucleotide-binding</keyword>
<evidence type="ECO:0000313" key="8">
    <source>
        <dbReference type="EMBL" id="MEC4174853.1"/>
    </source>
</evidence>
<keyword evidence="2 6" id="KW-0378">Hydrolase</keyword>
<evidence type="ECO:0000256" key="3">
    <source>
        <dbReference type="ARBA" id="ARBA00022806"/>
    </source>
</evidence>
<reference evidence="8 9" key="1">
    <citation type="submission" date="2024-01" db="EMBL/GenBank/DDBJ databases">
        <title>novel species in genus Adlercreutzia.</title>
        <authorList>
            <person name="Liu X."/>
        </authorList>
    </citation>
    <scope>NUCLEOTIDE SEQUENCE [LARGE SCALE GENOMIC DNA]</scope>
    <source>
        <strain evidence="8 9">R7</strain>
    </source>
</reference>
<dbReference type="RefSeq" id="WP_338208272.1">
    <property type="nucleotide sequence ID" value="NZ_JAYMFF010000001.1"/>
</dbReference>
<evidence type="ECO:0000313" key="9">
    <source>
        <dbReference type="Proteomes" id="UP001349994"/>
    </source>
</evidence>
<evidence type="ECO:0000256" key="4">
    <source>
        <dbReference type="ARBA" id="ARBA00022840"/>
    </source>
</evidence>
<keyword evidence="9" id="KW-1185">Reference proteome</keyword>
<dbReference type="InterPro" id="IPR014016">
    <property type="entry name" value="UvrD-like_ATP-bd"/>
</dbReference>
<comment type="caution">
    <text evidence="8">The sequence shown here is derived from an EMBL/GenBank/DDBJ whole genome shotgun (WGS) entry which is preliminary data.</text>
</comment>
<dbReference type="PANTHER" id="PTHR11070:SF2">
    <property type="entry name" value="ATP-DEPENDENT DNA HELICASE SRS2"/>
    <property type="match status" value="1"/>
</dbReference>
<evidence type="ECO:0000256" key="5">
    <source>
        <dbReference type="ARBA" id="ARBA00023125"/>
    </source>
</evidence>
<evidence type="ECO:0000256" key="1">
    <source>
        <dbReference type="ARBA" id="ARBA00022741"/>
    </source>
</evidence>